<feature type="region of interest" description="Disordered" evidence="1">
    <location>
        <begin position="498"/>
        <end position="533"/>
    </location>
</feature>
<reference evidence="2" key="1">
    <citation type="submission" date="2021-01" db="EMBL/GenBank/DDBJ databases">
        <authorList>
            <person name="Corre E."/>
            <person name="Pelletier E."/>
            <person name="Niang G."/>
            <person name="Scheremetjew M."/>
            <person name="Finn R."/>
            <person name="Kale V."/>
            <person name="Holt S."/>
            <person name="Cochrane G."/>
            <person name="Meng A."/>
            <person name="Brown T."/>
            <person name="Cohen L."/>
        </authorList>
    </citation>
    <scope>NUCLEOTIDE SEQUENCE</scope>
    <source>
        <strain evidence="2">CCAP 955/1</strain>
    </source>
</reference>
<accession>A0A7S3H9K1</accession>
<evidence type="ECO:0000313" key="2">
    <source>
        <dbReference type="EMBL" id="CAE0289056.1"/>
    </source>
</evidence>
<feature type="compositionally biased region" description="Polar residues" evidence="1">
    <location>
        <begin position="45"/>
        <end position="64"/>
    </location>
</feature>
<feature type="compositionally biased region" description="Pro residues" evidence="1">
    <location>
        <begin position="386"/>
        <end position="395"/>
    </location>
</feature>
<sequence>MSTLNRKYSDRMEALSQAENGNDQSPGEVKTPSRIKRPVSMYEKNLSTKSTSSNGQSPQNNEISTMRHALKRYQSHLSELKEIKATPPPPPVEVPVQVFERPETPEPASLSVDSIETVEFPEPTPVEPFPINHVPGYLSDPASTLLMTAALNALTQAQAQVKVKPQNGQSTRDPMAAALAAASAQIIAATLIRPAPPPPVESPPTPPRAPTPPPPPPVIKMNSVSTETDIERPPSPVMAKELHDRMRRSGMTQVYDPHGYPGGMPGSYSNSSSSYDRGSYNGYSSSHSGGYPQSPYGHNYHPQHLPHQQFHQDRHQQGLRPALPTSNSFELPPSRTFSSSSANGLRNNQPLSKSAKQSPVPVPLKKPQPMLPPPSPQPPQTTMRAPSPPLPPSPPVSSLSLPVNAGRSTSVEGVTGIASASAGSPLPSAREAEVKKEALSTPQDINEKTEVTAPVPVLAPASVSAPALAPASTVAASPVKESTSAGINNCSSNSFAHWPDLPPIDTSPPKQLQSSGPDKALHRSNGSDYSILKSNMSVSPASSVRSSRNLTFSDTAYTRSETQEAEKEANLTSSSALMSPSYKDFHLKYTNGMQAVQSVKSDSFSPRADLLDAEETDPLSRARSVSTSSGALWELGNNIRANTNMSESSTPKNIFGSQPTPSRRDKPSMVSGKPDHGTEKHDEKNQVANQESASPTHTMMDTLLLQTTFLAHRQEVHAQYKAPEHVYMKQFHSVDPRVFEVEFENNQSAGLSPKASTPTRVQYRNSIMELIVATPNFVHSPRHEPDTVDADLEKAAFNASFMNSARLQSRQLENNSDEGSEYDGSVIESEEEESKSDTMSDLDVQSIHTMQSVHTVQTTESSVLGVHPAQVNGCMIHKLLGTHSEHNMPVEFGSRKSAKVSTNNASAKDNAPGPSNFSTAISNINVNNEEKAPLGNGEKEYDYVSVDDDSLISTPVLETPQRAEKSPRSRKAGMSAANLNNTSVMSLPNPSMLQHTSSTRSVHRSFKCDEGIKKHILGRQTTSIKGQNKLHETALEFKQEACLNSIDAKNLKLASVTNRNVLVGWQILILKKGELSLLGLAVITGVRTNLLMQTEYRISSDVSLDCWVRLKRGKGMGGTEFQPLRKVLTTKQSSTKMRVIEYKKSM</sequence>
<feature type="compositionally biased region" description="Pro residues" evidence="1">
    <location>
        <begin position="194"/>
        <end position="218"/>
    </location>
</feature>
<protein>
    <submittedName>
        <fullName evidence="2">Uncharacterized protein</fullName>
    </submittedName>
</protein>
<feature type="region of interest" description="Disordered" evidence="1">
    <location>
        <begin position="193"/>
        <end position="237"/>
    </location>
</feature>
<evidence type="ECO:0000256" key="1">
    <source>
        <dbReference type="SAM" id="MobiDB-lite"/>
    </source>
</evidence>
<feature type="region of interest" description="Disordered" evidence="1">
    <location>
        <begin position="808"/>
        <end position="840"/>
    </location>
</feature>
<dbReference type="AlphaFoldDB" id="A0A7S3H9K1"/>
<feature type="compositionally biased region" description="Pro residues" evidence="1">
    <location>
        <begin position="360"/>
        <end position="379"/>
    </location>
</feature>
<dbReference type="EMBL" id="HBIC01035040">
    <property type="protein sequence ID" value="CAE0289056.1"/>
    <property type="molecule type" value="Transcribed_RNA"/>
</dbReference>
<feature type="compositionally biased region" description="Polar residues" evidence="1">
    <location>
        <begin position="686"/>
        <end position="695"/>
    </location>
</feature>
<feature type="compositionally biased region" description="Low complexity" evidence="1">
    <location>
        <begin position="266"/>
        <end position="309"/>
    </location>
</feature>
<feature type="region of interest" description="Disordered" evidence="1">
    <location>
        <begin position="252"/>
        <end position="452"/>
    </location>
</feature>
<name>A0A7S3H9K1_9STRA</name>
<feature type="compositionally biased region" description="Polar residues" evidence="1">
    <location>
        <begin position="642"/>
        <end position="661"/>
    </location>
</feature>
<feature type="compositionally biased region" description="Low complexity" evidence="1">
    <location>
        <begin position="418"/>
        <end position="429"/>
    </location>
</feature>
<organism evidence="2">
    <name type="scientific">Spumella elongata</name>
    <dbReference type="NCBI Taxonomy" id="89044"/>
    <lineage>
        <taxon>Eukaryota</taxon>
        <taxon>Sar</taxon>
        <taxon>Stramenopiles</taxon>
        <taxon>Ochrophyta</taxon>
        <taxon>Chrysophyceae</taxon>
        <taxon>Chromulinales</taxon>
        <taxon>Chromulinaceae</taxon>
        <taxon>Spumella</taxon>
    </lineage>
</organism>
<proteinExistence type="predicted"/>
<feature type="compositionally biased region" description="Polar residues" evidence="1">
    <location>
        <begin position="324"/>
        <end position="356"/>
    </location>
</feature>
<feature type="region of interest" description="Disordered" evidence="1">
    <location>
        <begin position="642"/>
        <end position="695"/>
    </location>
</feature>
<feature type="region of interest" description="Disordered" evidence="1">
    <location>
        <begin position="1"/>
        <end position="65"/>
    </location>
</feature>
<feature type="compositionally biased region" description="Basic and acidic residues" evidence="1">
    <location>
        <begin position="662"/>
        <end position="685"/>
    </location>
</feature>
<gene>
    <name evidence="2" type="ORF">SELO1098_LOCUS17899</name>
</gene>